<evidence type="ECO:0000256" key="4">
    <source>
        <dbReference type="ARBA" id="ARBA00022989"/>
    </source>
</evidence>
<dbReference type="InParanoid" id="B2A5S7"/>
<dbReference type="PROSITE" id="PS50850">
    <property type="entry name" value="MFS"/>
    <property type="match status" value="1"/>
</dbReference>
<reference evidence="8 9" key="1">
    <citation type="submission" date="2008-04" db="EMBL/GenBank/DDBJ databases">
        <title>Complete sequence of chromosome of Natranaerobius thermophilus JW/NM-WN-LF.</title>
        <authorList>
            <consortium name="US DOE Joint Genome Institute"/>
            <person name="Copeland A."/>
            <person name="Lucas S."/>
            <person name="Lapidus A."/>
            <person name="Glavina del Rio T."/>
            <person name="Dalin E."/>
            <person name="Tice H."/>
            <person name="Bruce D."/>
            <person name="Goodwin L."/>
            <person name="Pitluck S."/>
            <person name="Chertkov O."/>
            <person name="Brettin T."/>
            <person name="Detter J.C."/>
            <person name="Han C."/>
            <person name="Kuske C.R."/>
            <person name="Schmutz J."/>
            <person name="Larimer F."/>
            <person name="Land M."/>
            <person name="Hauser L."/>
            <person name="Kyrpides N."/>
            <person name="Lykidis A."/>
            <person name="Mesbah N.M."/>
            <person name="Wiegel J."/>
        </authorList>
    </citation>
    <scope>NUCLEOTIDE SEQUENCE [LARGE SCALE GENOMIC DNA]</scope>
    <source>
        <strain evidence="9">ATCC BAA-1301 / DSM 18059 / JW/NM-WN-LF</strain>
    </source>
</reference>
<dbReference type="SUPFAM" id="SSF103473">
    <property type="entry name" value="MFS general substrate transporter"/>
    <property type="match status" value="1"/>
</dbReference>
<dbReference type="HOGENOM" id="CLU_001265_10_13_9"/>
<dbReference type="PANTHER" id="PTHR23531:SF1">
    <property type="entry name" value="QUINOLENE RESISTANCE PROTEIN NORA"/>
    <property type="match status" value="1"/>
</dbReference>
<feature type="transmembrane region" description="Helical" evidence="6">
    <location>
        <begin position="7"/>
        <end position="30"/>
    </location>
</feature>
<dbReference type="Pfam" id="PF07690">
    <property type="entry name" value="MFS_1"/>
    <property type="match status" value="1"/>
</dbReference>
<evidence type="ECO:0000256" key="6">
    <source>
        <dbReference type="SAM" id="Phobius"/>
    </source>
</evidence>
<dbReference type="FunCoup" id="B2A5S7">
    <property type="interactions" value="43"/>
</dbReference>
<keyword evidence="5 6" id="KW-0472">Membrane</keyword>
<dbReference type="GO" id="GO:0005886">
    <property type="term" value="C:plasma membrane"/>
    <property type="evidence" value="ECO:0007669"/>
    <property type="project" value="UniProtKB-SubCell"/>
</dbReference>
<evidence type="ECO:0000256" key="5">
    <source>
        <dbReference type="ARBA" id="ARBA00023136"/>
    </source>
</evidence>
<protein>
    <submittedName>
        <fullName evidence="8">Major facilitator superfamily MFS_1</fullName>
    </submittedName>
</protein>
<proteinExistence type="predicted"/>
<dbReference type="eggNOG" id="COG2814">
    <property type="taxonomic scope" value="Bacteria"/>
</dbReference>
<dbReference type="OrthoDB" id="9814001at2"/>
<comment type="subcellular location">
    <subcellularLocation>
        <location evidence="1">Cell membrane</location>
        <topology evidence="1">Multi-pass membrane protein</topology>
    </subcellularLocation>
</comment>
<feature type="transmembrane region" description="Helical" evidence="6">
    <location>
        <begin position="296"/>
        <end position="318"/>
    </location>
</feature>
<organism evidence="8 9">
    <name type="scientific">Natranaerobius thermophilus (strain ATCC BAA-1301 / DSM 18059 / JW/NM-WN-LF)</name>
    <dbReference type="NCBI Taxonomy" id="457570"/>
    <lineage>
        <taxon>Bacteria</taxon>
        <taxon>Bacillati</taxon>
        <taxon>Bacillota</taxon>
        <taxon>Clostridia</taxon>
        <taxon>Natranaerobiales</taxon>
        <taxon>Natranaerobiaceae</taxon>
        <taxon>Natranaerobius</taxon>
    </lineage>
</organism>
<sequence>MTKNFILLLVVALLVFINFFSFVVVIPLYVIDLNGSEFHVGFQNALFYISAILFRGYFGPLADVKGRRLPLFIGILAFSGASALFLISNNLWHIYGIRIFQSIGLAAFFSTGGSLVGDMAPPGKSGVYMGGYRLINTLALLLGPWIAISTINSFNYQAWFTLGAIIGLLALVIACFIEIPTISSQGSEGNVDTTFIDRFKNAFQMENARVIFLGTGIIACSLGILQTFASVYTEKVTEIANPGLYFTIFGIAGIIANVLSGYLTDNWGRSKVPWPFLTLMGLGLFIFALLPYNEIFFLLSSLIAGFGFGGGITALFTWTIEVSGEQLRATALSIQESAIDISIAMGSFIFGILVAMIDYSISFVFVGFVTVVLGVILMRKYSFSN</sequence>
<feature type="domain" description="Major facilitator superfamily (MFS) profile" evidence="7">
    <location>
        <begin position="4"/>
        <end position="385"/>
    </location>
</feature>
<evidence type="ECO:0000256" key="2">
    <source>
        <dbReference type="ARBA" id="ARBA00022448"/>
    </source>
</evidence>
<evidence type="ECO:0000256" key="3">
    <source>
        <dbReference type="ARBA" id="ARBA00022692"/>
    </source>
</evidence>
<dbReference type="InterPro" id="IPR052714">
    <property type="entry name" value="MFS_Exporter"/>
</dbReference>
<dbReference type="Proteomes" id="UP000001683">
    <property type="component" value="Chromosome"/>
</dbReference>
<feature type="transmembrane region" description="Helical" evidence="6">
    <location>
        <begin position="157"/>
        <end position="177"/>
    </location>
</feature>
<dbReference type="RefSeq" id="WP_012446907.1">
    <property type="nucleotide sequence ID" value="NC_010718.1"/>
</dbReference>
<dbReference type="InterPro" id="IPR020846">
    <property type="entry name" value="MFS_dom"/>
</dbReference>
<feature type="transmembrane region" description="Helical" evidence="6">
    <location>
        <begin position="69"/>
        <end position="87"/>
    </location>
</feature>
<name>B2A5S7_NATTJ</name>
<dbReference type="Gene3D" id="1.20.1250.20">
    <property type="entry name" value="MFS general substrate transporter like domains"/>
    <property type="match status" value="2"/>
</dbReference>
<gene>
    <name evidence="8" type="ordered locus">Nther_0424</name>
</gene>
<feature type="transmembrane region" description="Helical" evidence="6">
    <location>
        <begin position="210"/>
        <end position="232"/>
    </location>
</feature>
<feature type="transmembrane region" description="Helical" evidence="6">
    <location>
        <begin position="272"/>
        <end position="290"/>
    </location>
</feature>
<feature type="transmembrane region" description="Helical" evidence="6">
    <location>
        <begin position="363"/>
        <end position="381"/>
    </location>
</feature>
<keyword evidence="9" id="KW-1185">Reference proteome</keyword>
<keyword evidence="3 6" id="KW-0812">Transmembrane</keyword>
<evidence type="ECO:0000259" key="7">
    <source>
        <dbReference type="PROSITE" id="PS50850"/>
    </source>
</evidence>
<keyword evidence="4 6" id="KW-1133">Transmembrane helix</keyword>
<feature type="transmembrane region" description="Helical" evidence="6">
    <location>
        <begin position="244"/>
        <end position="263"/>
    </location>
</feature>
<feature type="transmembrane region" description="Helical" evidence="6">
    <location>
        <begin position="42"/>
        <end position="62"/>
    </location>
</feature>
<dbReference type="PANTHER" id="PTHR23531">
    <property type="entry name" value="QUINOLENE RESISTANCE PROTEIN NORA"/>
    <property type="match status" value="1"/>
</dbReference>
<keyword evidence="2" id="KW-0813">Transport</keyword>
<feature type="transmembrane region" description="Helical" evidence="6">
    <location>
        <begin position="99"/>
        <end position="120"/>
    </location>
</feature>
<accession>B2A5S7</accession>
<reference evidence="8 9" key="2">
    <citation type="journal article" date="2011" name="J. Bacteriol.">
        <title>Complete genome sequence of the anaerobic, halophilic alkalithermophile Natranaerobius thermophilus JW/NM-WN-LF.</title>
        <authorList>
            <person name="Zhao B."/>
            <person name="Mesbah N.M."/>
            <person name="Dalin E."/>
            <person name="Goodwin L."/>
            <person name="Nolan M."/>
            <person name="Pitluck S."/>
            <person name="Chertkov O."/>
            <person name="Brettin T.S."/>
            <person name="Han J."/>
            <person name="Larimer F.W."/>
            <person name="Land M.L."/>
            <person name="Hauser L."/>
            <person name="Kyrpides N."/>
            <person name="Wiegel J."/>
        </authorList>
    </citation>
    <scope>NUCLEOTIDE SEQUENCE [LARGE SCALE GENOMIC DNA]</scope>
    <source>
        <strain evidence="9">ATCC BAA-1301 / DSM 18059 / JW/NM-WN-LF</strain>
    </source>
</reference>
<dbReference type="InterPro" id="IPR011701">
    <property type="entry name" value="MFS"/>
</dbReference>
<dbReference type="AlphaFoldDB" id="B2A5S7"/>
<dbReference type="KEGG" id="nth:Nther_0424"/>
<evidence type="ECO:0000313" key="8">
    <source>
        <dbReference type="EMBL" id="ACB84020.1"/>
    </source>
</evidence>
<evidence type="ECO:0000256" key="1">
    <source>
        <dbReference type="ARBA" id="ARBA00004651"/>
    </source>
</evidence>
<dbReference type="EMBL" id="CP001034">
    <property type="protein sequence ID" value="ACB84020.1"/>
    <property type="molecule type" value="Genomic_DNA"/>
</dbReference>
<dbReference type="InterPro" id="IPR036259">
    <property type="entry name" value="MFS_trans_sf"/>
</dbReference>
<feature type="transmembrane region" description="Helical" evidence="6">
    <location>
        <begin position="132"/>
        <end position="151"/>
    </location>
</feature>
<feature type="transmembrane region" description="Helical" evidence="6">
    <location>
        <begin position="338"/>
        <end position="357"/>
    </location>
</feature>
<evidence type="ECO:0000313" key="9">
    <source>
        <dbReference type="Proteomes" id="UP000001683"/>
    </source>
</evidence>
<dbReference type="GO" id="GO:0022857">
    <property type="term" value="F:transmembrane transporter activity"/>
    <property type="evidence" value="ECO:0007669"/>
    <property type="project" value="InterPro"/>
</dbReference>
<dbReference type="STRING" id="457570.Nther_0424"/>